<evidence type="ECO:0000256" key="1">
    <source>
        <dbReference type="SAM" id="Coils"/>
    </source>
</evidence>
<name>A0A7D8D0Z7_9BACI</name>
<protein>
    <submittedName>
        <fullName evidence="2">Uncharacterized protein</fullName>
    </submittedName>
</protein>
<feature type="coiled-coil region" evidence="1">
    <location>
        <begin position="9"/>
        <end position="36"/>
    </location>
</feature>
<dbReference type="GeneID" id="39499023"/>
<dbReference type="EMBL" id="FWYW01000006">
    <property type="protein sequence ID" value="SMD58813.1"/>
    <property type="molecule type" value="Genomic_DNA"/>
</dbReference>
<reference evidence="2 3" key="1">
    <citation type="submission" date="2017-04" db="EMBL/GenBank/DDBJ databases">
        <authorList>
            <person name="Criscuolo A."/>
        </authorList>
    </citation>
    <scope>NUCLEOTIDE SEQUENCE [LARGE SCALE GENOMIC DNA]</scope>
    <source>
        <strain evidence="2">16-00174</strain>
    </source>
</reference>
<sequence>MFIRKKKLLNFLDTEILDMEKRLAEVRKAEEEAAAEGNDIERDYRTQRIVYDTARSELVRLYMIINDDHPVKL</sequence>
<gene>
    <name evidence="2" type="ORF">BACERE00174_00024</name>
</gene>
<organism evidence="2 3">
    <name type="scientific">Bacillus paranthracis</name>
    <dbReference type="NCBI Taxonomy" id="2026186"/>
    <lineage>
        <taxon>Bacteria</taxon>
        <taxon>Bacillati</taxon>
        <taxon>Bacillota</taxon>
        <taxon>Bacilli</taxon>
        <taxon>Bacillales</taxon>
        <taxon>Bacillaceae</taxon>
        <taxon>Bacillus</taxon>
        <taxon>Bacillus cereus group</taxon>
    </lineage>
</organism>
<comment type="caution">
    <text evidence="2">The sequence shown here is derived from an EMBL/GenBank/DDBJ whole genome shotgun (WGS) entry which is preliminary data.</text>
</comment>
<evidence type="ECO:0000313" key="3">
    <source>
        <dbReference type="Proteomes" id="UP000194422"/>
    </source>
</evidence>
<dbReference type="Proteomes" id="UP000194422">
    <property type="component" value="Unassembled WGS sequence"/>
</dbReference>
<evidence type="ECO:0000313" key="2">
    <source>
        <dbReference type="EMBL" id="SMD58813.1"/>
    </source>
</evidence>
<accession>A0A7D8D0Z7</accession>
<dbReference type="RefSeq" id="WP_000470653.1">
    <property type="nucleotide sequence ID" value="NZ_FWYW01000006.1"/>
</dbReference>
<dbReference type="AlphaFoldDB" id="A0A7D8D0Z7"/>
<proteinExistence type="predicted"/>
<keyword evidence="1" id="KW-0175">Coiled coil</keyword>